<sequence length="311" mass="35855">MLDIDLDKWFEAMKSEMDSIGSNQVWTLVDPSKSIKPVRCKCVYEHMLGTDGNATTFTAKLVAKVEEIYMDQSEGFTSFREEQKGYNFIKNESDPCVYKTISESSVLYLMLYMDDILLTGNDVKMLGDTNAWLSTQFSMKDMGEASYILGIKIYQDRSRRMHGIKLSKKQSPRLMRSLNGFRYPLCFSRRQGPRDWASRTSRLGIEDPMETCTKYWSRVSPAGDISRLCNFSGIIGSDSKRLVLGLEESWQSRKYENRILDMASGGCVMRHGHHKFYPVQSEYVARTVDSKKEFVPCRYMTESSPMHFEMV</sequence>
<accession>A0AAE1X1P9</accession>
<reference evidence="2" key="2">
    <citation type="journal article" date="2024" name="Plant">
        <title>Genomic evolution and insights into agronomic trait innovations of Sesamum species.</title>
        <authorList>
            <person name="Miao H."/>
            <person name="Wang L."/>
            <person name="Qu L."/>
            <person name="Liu H."/>
            <person name="Sun Y."/>
            <person name="Le M."/>
            <person name="Wang Q."/>
            <person name="Wei S."/>
            <person name="Zheng Y."/>
            <person name="Lin W."/>
            <person name="Duan Y."/>
            <person name="Cao H."/>
            <person name="Xiong S."/>
            <person name="Wang X."/>
            <person name="Wei L."/>
            <person name="Li C."/>
            <person name="Ma Q."/>
            <person name="Ju M."/>
            <person name="Zhao R."/>
            <person name="Li G."/>
            <person name="Mu C."/>
            <person name="Tian Q."/>
            <person name="Mei H."/>
            <person name="Zhang T."/>
            <person name="Gao T."/>
            <person name="Zhang H."/>
        </authorList>
    </citation>
    <scope>NUCLEOTIDE SEQUENCE</scope>
    <source>
        <strain evidence="2">K16</strain>
    </source>
</reference>
<evidence type="ECO:0000313" key="3">
    <source>
        <dbReference type="Proteomes" id="UP001289374"/>
    </source>
</evidence>
<keyword evidence="3" id="KW-1185">Reference proteome</keyword>
<comment type="caution">
    <text evidence="2">The sequence shown here is derived from an EMBL/GenBank/DDBJ whole genome shotgun (WGS) entry which is preliminary data.</text>
</comment>
<gene>
    <name evidence="2" type="ORF">Sango_1057400</name>
</gene>
<feature type="domain" description="Reverse transcriptase Ty1/copia-type" evidence="1">
    <location>
        <begin position="85"/>
        <end position="158"/>
    </location>
</feature>
<reference evidence="2" key="1">
    <citation type="submission" date="2020-06" db="EMBL/GenBank/DDBJ databases">
        <authorList>
            <person name="Li T."/>
            <person name="Hu X."/>
            <person name="Zhang T."/>
            <person name="Song X."/>
            <person name="Zhang H."/>
            <person name="Dai N."/>
            <person name="Sheng W."/>
            <person name="Hou X."/>
            <person name="Wei L."/>
        </authorList>
    </citation>
    <scope>NUCLEOTIDE SEQUENCE</scope>
    <source>
        <strain evidence="2">K16</strain>
        <tissue evidence="2">Leaf</tissue>
    </source>
</reference>
<dbReference type="InterPro" id="IPR013103">
    <property type="entry name" value="RVT_2"/>
</dbReference>
<name>A0AAE1X1P9_9LAMI</name>
<evidence type="ECO:0000259" key="1">
    <source>
        <dbReference type="Pfam" id="PF07727"/>
    </source>
</evidence>
<organism evidence="2 3">
    <name type="scientific">Sesamum angolense</name>
    <dbReference type="NCBI Taxonomy" id="2727404"/>
    <lineage>
        <taxon>Eukaryota</taxon>
        <taxon>Viridiplantae</taxon>
        <taxon>Streptophyta</taxon>
        <taxon>Embryophyta</taxon>
        <taxon>Tracheophyta</taxon>
        <taxon>Spermatophyta</taxon>
        <taxon>Magnoliopsida</taxon>
        <taxon>eudicotyledons</taxon>
        <taxon>Gunneridae</taxon>
        <taxon>Pentapetalae</taxon>
        <taxon>asterids</taxon>
        <taxon>lamiids</taxon>
        <taxon>Lamiales</taxon>
        <taxon>Pedaliaceae</taxon>
        <taxon>Sesamum</taxon>
    </lineage>
</organism>
<evidence type="ECO:0000313" key="2">
    <source>
        <dbReference type="EMBL" id="KAK4403167.1"/>
    </source>
</evidence>
<dbReference type="Proteomes" id="UP001289374">
    <property type="component" value="Unassembled WGS sequence"/>
</dbReference>
<dbReference type="EMBL" id="JACGWL010000005">
    <property type="protein sequence ID" value="KAK4403167.1"/>
    <property type="molecule type" value="Genomic_DNA"/>
</dbReference>
<dbReference type="AlphaFoldDB" id="A0AAE1X1P9"/>
<protein>
    <submittedName>
        <fullName evidence="2">Retrovirus-related Pol polyprotein from transposon RE2</fullName>
    </submittedName>
</protein>
<proteinExistence type="predicted"/>
<dbReference type="Pfam" id="PF07727">
    <property type="entry name" value="RVT_2"/>
    <property type="match status" value="1"/>
</dbReference>